<accession>A0AAN6QUN2</accession>
<gene>
    <name evidence="2" type="primary">IDH2_3</name>
    <name evidence="2" type="ORF">LTR91_008698</name>
</gene>
<comment type="caution">
    <text evidence="2">The sequence shown here is derived from an EMBL/GenBank/DDBJ whole genome shotgun (WGS) entry which is preliminary data.</text>
</comment>
<organism evidence="2 3">
    <name type="scientific">Friedmanniomyces endolithicus</name>
    <dbReference type="NCBI Taxonomy" id="329885"/>
    <lineage>
        <taxon>Eukaryota</taxon>
        <taxon>Fungi</taxon>
        <taxon>Dikarya</taxon>
        <taxon>Ascomycota</taxon>
        <taxon>Pezizomycotina</taxon>
        <taxon>Dothideomycetes</taxon>
        <taxon>Dothideomycetidae</taxon>
        <taxon>Mycosphaerellales</taxon>
        <taxon>Teratosphaeriaceae</taxon>
        <taxon>Friedmanniomyces</taxon>
    </lineage>
</organism>
<dbReference type="EC" id="1.1.1.41" evidence="2"/>
<evidence type="ECO:0000313" key="2">
    <source>
        <dbReference type="EMBL" id="KAK0990916.1"/>
    </source>
</evidence>
<dbReference type="EMBL" id="JAUJLE010000068">
    <property type="protein sequence ID" value="KAK0990916.1"/>
    <property type="molecule type" value="Genomic_DNA"/>
</dbReference>
<proteinExistence type="predicted"/>
<evidence type="ECO:0000313" key="3">
    <source>
        <dbReference type="Proteomes" id="UP001175353"/>
    </source>
</evidence>
<dbReference type="GO" id="GO:0004449">
    <property type="term" value="F:isocitrate dehydrogenase (NAD+) activity"/>
    <property type="evidence" value="ECO:0007669"/>
    <property type="project" value="UniProtKB-EC"/>
</dbReference>
<name>A0AAN6QUN2_9PEZI</name>
<dbReference type="AlphaFoldDB" id="A0AAN6QUN2"/>
<sequence length="73" mass="8350">MLVGRCVAATARQQFTRQAPRQLYRPAFAPVQAQWKGYATTPEAEKVAKFKGQKGSDVRRREKNVKEGEPWLM</sequence>
<reference evidence="2" key="1">
    <citation type="submission" date="2023-06" db="EMBL/GenBank/DDBJ databases">
        <title>Black Yeasts Isolated from many extreme environments.</title>
        <authorList>
            <person name="Coleine C."/>
            <person name="Stajich J.E."/>
            <person name="Selbmann L."/>
        </authorList>
    </citation>
    <scope>NUCLEOTIDE SEQUENCE</scope>
    <source>
        <strain evidence="2">CCFEE 5200</strain>
    </source>
</reference>
<protein>
    <submittedName>
        <fullName evidence="2">NAD-dependent isocitrate dehydrogenase</fullName>
        <ecNumber evidence="2">1.1.1.41</ecNumber>
    </submittedName>
</protein>
<dbReference type="Proteomes" id="UP001175353">
    <property type="component" value="Unassembled WGS sequence"/>
</dbReference>
<keyword evidence="3" id="KW-1185">Reference proteome</keyword>
<feature type="region of interest" description="Disordered" evidence="1">
    <location>
        <begin position="49"/>
        <end position="73"/>
    </location>
</feature>
<keyword evidence="2" id="KW-0560">Oxidoreductase</keyword>
<evidence type="ECO:0000256" key="1">
    <source>
        <dbReference type="SAM" id="MobiDB-lite"/>
    </source>
</evidence>